<protein>
    <submittedName>
        <fullName evidence="1">Uncharacterized protein</fullName>
    </submittedName>
</protein>
<reference evidence="2" key="1">
    <citation type="journal article" date="2017" name="Nat. Ecol. Evol.">
        <title>Genome expansion and lineage-specific genetic innovations in the forest pathogenic fungi Armillaria.</title>
        <authorList>
            <person name="Sipos G."/>
            <person name="Prasanna A.N."/>
            <person name="Walter M.C."/>
            <person name="O'Connor E."/>
            <person name="Balint B."/>
            <person name="Krizsan K."/>
            <person name="Kiss B."/>
            <person name="Hess J."/>
            <person name="Varga T."/>
            <person name="Slot J."/>
            <person name="Riley R."/>
            <person name="Boka B."/>
            <person name="Rigling D."/>
            <person name="Barry K."/>
            <person name="Lee J."/>
            <person name="Mihaltcheva S."/>
            <person name="LaButti K."/>
            <person name="Lipzen A."/>
            <person name="Waldron R."/>
            <person name="Moloney N.M."/>
            <person name="Sperisen C."/>
            <person name="Kredics L."/>
            <person name="Vagvoelgyi C."/>
            <person name="Patrignani A."/>
            <person name="Fitzpatrick D."/>
            <person name="Nagy I."/>
            <person name="Doyle S."/>
            <person name="Anderson J.B."/>
            <person name="Grigoriev I.V."/>
            <person name="Gueldener U."/>
            <person name="Muensterkoetter M."/>
            <person name="Nagy L.G."/>
        </authorList>
    </citation>
    <scope>NUCLEOTIDE SEQUENCE [LARGE SCALE GENOMIC DNA]</scope>
    <source>
        <strain evidence="2">Ar21-2</strain>
    </source>
</reference>
<dbReference type="Proteomes" id="UP000217790">
    <property type="component" value="Unassembled WGS sequence"/>
</dbReference>
<evidence type="ECO:0000313" key="1">
    <source>
        <dbReference type="EMBL" id="PBK85938.1"/>
    </source>
</evidence>
<dbReference type="InParanoid" id="A0A2H3D568"/>
<proteinExistence type="predicted"/>
<name>A0A2H3D568_ARMGA</name>
<dbReference type="EMBL" id="KZ293687">
    <property type="protein sequence ID" value="PBK85938.1"/>
    <property type="molecule type" value="Genomic_DNA"/>
</dbReference>
<organism evidence="1 2">
    <name type="scientific">Armillaria gallica</name>
    <name type="common">Bulbous honey fungus</name>
    <name type="synonym">Armillaria bulbosa</name>
    <dbReference type="NCBI Taxonomy" id="47427"/>
    <lineage>
        <taxon>Eukaryota</taxon>
        <taxon>Fungi</taxon>
        <taxon>Dikarya</taxon>
        <taxon>Basidiomycota</taxon>
        <taxon>Agaricomycotina</taxon>
        <taxon>Agaricomycetes</taxon>
        <taxon>Agaricomycetidae</taxon>
        <taxon>Agaricales</taxon>
        <taxon>Marasmiineae</taxon>
        <taxon>Physalacriaceae</taxon>
        <taxon>Armillaria</taxon>
    </lineage>
</organism>
<keyword evidence="2" id="KW-1185">Reference proteome</keyword>
<dbReference type="OrthoDB" id="3033067at2759"/>
<evidence type="ECO:0000313" key="2">
    <source>
        <dbReference type="Proteomes" id="UP000217790"/>
    </source>
</evidence>
<dbReference type="AlphaFoldDB" id="A0A2H3D568"/>
<sequence>MHTLSAKHSGKENPFTILLHRLIGLSILKPCKAQAFSLWAKENVAEVQKALDKELAKKTVVPGDCAAKLNAFKSKLFKKEFTEVQEEWAAQAEEDHEEALKEYHEKMEAPVSKKPEDMQRYMLILCCELESKLQRLVQVS</sequence>
<accession>A0A2H3D568</accession>
<gene>
    <name evidence="1" type="ORF">ARMGADRAFT_1086984</name>
</gene>